<evidence type="ECO:0000313" key="4">
    <source>
        <dbReference type="Proteomes" id="UP000504604"/>
    </source>
</evidence>
<dbReference type="OrthoDB" id="1929463at2759"/>
<name>A0A8M8V665_SESIN</name>
<dbReference type="KEGG" id="sind:110013147"/>
<protein>
    <submittedName>
        <fullName evidence="5">LOW QUALITY PROTEIN: metallothionein-like protein 4B</fullName>
    </submittedName>
</protein>
<comment type="similarity">
    <text evidence="1">Belongs to the metallothionein superfamily. Type 15 family.</text>
</comment>
<dbReference type="PROSITE" id="PS51257">
    <property type="entry name" value="PROKAR_LIPOPROTEIN"/>
    <property type="match status" value="1"/>
</dbReference>
<evidence type="ECO:0000256" key="2">
    <source>
        <dbReference type="ARBA" id="ARBA00022723"/>
    </source>
</evidence>
<evidence type="ECO:0000256" key="1">
    <source>
        <dbReference type="ARBA" id="ARBA00005802"/>
    </source>
</evidence>
<sequence length="66" mass="6652">MADMRGSVGAACDNRCGCPSPCPGGASCRTSTEHKQCRCGEHCTCSKTEGRGCKCGTGCTCPTCAA</sequence>
<organism evidence="4 5">
    <name type="scientific">Sesamum indicum</name>
    <name type="common">Oriental sesame</name>
    <name type="synonym">Sesamum orientale</name>
    <dbReference type="NCBI Taxonomy" id="4182"/>
    <lineage>
        <taxon>Eukaryota</taxon>
        <taxon>Viridiplantae</taxon>
        <taxon>Streptophyta</taxon>
        <taxon>Embryophyta</taxon>
        <taxon>Tracheophyta</taxon>
        <taxon>Spermatophyta</taxon>
        <taxon>Magnoliopsida</taxon>
        <taxon>eudicotyledons</taxon>
        <taxon>Gunneridae</taxon>
        <taxon>Pentapetalae</taxon>
        <taxon>asterids</taxon>
        <taxon>lamiids</taxon>
        <taxon>Lamiales</taxon>
        <taxon>Pedaliaceae</taxon>
        <taxon>Sesamum</taxon>
    </lineage>
</organism>
<dbReference type="Proteomes" id="UP000504604">
    <property type="component" value="Linkage group LG15"/>
</dbReference>
<dbReference type="RefSeq" id="XP_020554543.1">
    <property type="nucleotide sequence ID" value="XM_020698884.1"/>
</dbReference>
<keyword evidence="4" id="KW-1185">Reference proteome</keyword>
<proteinExistence type="inferred from homology"/>
<keyword evidence="2" id="KW-0479">Metal-binding</keyword>
<keyword evidence="3" id="KW-0480">Metal-thiolate cluster</keyword>
<dbReference type="AlphaFoldDB" id="A0A8M8V665"/>
<evidence type="ECO:0000313" key="5">
    <source>
        <dbReference type="RefSeq" id="XP_020554543.1"/>
    </source>
</evidence>
<reference evidence="5" key="1">
    <citation type="submission" date="2025-08" db="UniProtKB">
        <authorList>
            <consortium name="RefSeq"/>
        </authorList>
    </citation>
    <scope>IDENTIFICATION</scope>
</reference>
<dbReference type="PANTHER" id="PTHR48198:SF1">
    <property type="entry name" value="METALLOTHIONEIN-LIKE PROTEIN 4A-RELATED"/>
    <property type="match status" value="1"/>
</dbReference>
<dbReference type="GeneID" id="110013147"/>
<accession>A0A8M8V665</accession>
<dbReference type="InterPro" id="IPR000316">
    <property type="entry name" value="Metallthion_15"/>
</dbReference>
<dbReference type="PANTHER" id="PTHR48198">
    <property type="entry name" value="EC PROTEIN HOMOLOG"/>
    <property type="match status" value="1"/>
</dbReference>
<evidence type="ECO:0000256" key="3">
    <source>
        <dbReference type="ARBA" id="ARBA00022851"/>
    </source>
</evidence>
<gene>
    <name evidence="5" type="primary">LOC110013147</name>
</gene>
<dbReference type="GO" id="GO:0008270">
    <property type="term" value="F:zinc ion binding"/>
    <property type="evidence" value="ECO:0007669"/>
    <property type="project" value="InterPro"/>
</dbReference>